<dbReference type="EMBL" id="BAABRP010000033">
    <property type="protein sequence ID" value="GAA5515026.1"/>
    <property type="molecule type" value="Genomic_DNA"/>
</dbReference>
<comment type="caution">
    <text evidence="3">The sequence shown here is derived from an EMBL/GenBank/DDBJ whole genome shotgun (WGS) entry which is preliminary data.</text>
</comment>
<dbReference type="InterPro" id="IPR000572">
    <property type="entry name" value="OxRdtase_Mopterin-bd_dom"/>
</dbReference>
<sequence>MPPLIRATGLALLWTLSTAQGQTQPTPSIPAAVTAPAVSTATTPVVLSGVVQHPRAYLLAELRALPSRTLTVSFTSGGQGVTHTYRGVLLYDLLKAAKPNLNAGTKNDALRWAVLARGADGYAALFSWGELDPDFGNRPVLLAYKQDGQPLPMRDGAVRLVVPGDGKGARSVSSLVELQIFRSGP</sequence>
<evidence type="ECO:0000256" key="1">
    <source>
        <dbReference type="SAM" id="SignalP"/>
    </source>
</evidence>
<proteinExistence type="predicted"/>
<organism evidence="3 4">
    <name type="scientific">Deinococcus carri</name>
    <dbReference type="NCBI Taxonomy" id="1211323"/>
    <lineage>
        <taxon>Bacteria</taxon>
        <taxon>Thermotogati</taxon>
        <taxon>Deinococcota</taxon>
        <taxon>Deinococci</taxon>
        <taxon>Deinococcales</taxon>
        <taxon>Deinococcaceae</taxon>
        <taxon>Deinococcus</taxon>
    </lineage>
</organism>
<reference evidence="3 4" key="1">
    <citation type="submission" date="2024-02" db="EMBL/GenBank/DDBJ databases">
        <title>Deinococcus carri NBRC 110142.</title>
        <authorList>
            <person name="Ichikawa N."/>
            <person name="Katano-Makiyama Y."/>
            <person name="Hidaka K."/>
        </authorList>
    </citation>
    <scope>NUCLEOTIDE SEQUENCE [LARGE SCALE GENOMIC DNA]</scope>
    <source>
        <strain evidence="3 4">NBRC 110142</strain>
    </source>
</reference>
<dbReference type="RefSeq" id="WP_345468414.1">
    <property type="nucleotide sequence ID" value="NZ_BAABRP010000033.1"/>
</dbReference>
<dbReference type="Gene3D" id="3.90.420.10">
    <property type="entry name" value="Oxidoreductase, molybdopterin-binding domain"/>
    <property type="match status" value="1"/>
</dbReference>
<feature type="chain" id="PRO_5046219235" description="Oxidoreductase molybdopterin-binding domain-containing protein" evidence="1">
    <location>
        <begin position="22"/>
        <end position="185"/>
    </location>
</feature>
<accession>A0ABP9WCG9</accession>
<evidence type="ECO:0000259" key="2">
    <source>
        <dbReference type="Pfam" id="PF00174"/>
    </source>
</evidence>
<protein>
    <recommendedName>
        <fullName evidence="2">Oxidoreductase molybdopterin-binding domain-containing protein</fullName>
    </recommendedName>
</protein>
<dbReference type="Proteomes" id="UP001401887">
    <property type="component" value="Unassembled WGS sequence"/>
</dbReference>
<keyword evidence="1" id="KW-0732">Signal</keyword>
<dbReference type="SUPFAM" id="SSF56524">
    <property type="entry name" value="Oxidoreductase molybdopterin-binding domain"/>
    <property type="match status" value="1"/>
</dbReference>
<keyword evidence="4" id="KW-1185">Reference proteome</keyword>
<gene>
    <name evidence="3" type="ORF">Dcar01_03790</name>
</gene>
<name>A0ABP9WCG9_9DEIO</name>
<dbReference type="InterPro" id="IPR036374">
    <property type="entry name" value="OxRdtase_Mopterin-bd_sf"/>
</dbReference>
<evidence type="ECO:0000313" key="3">
    <source>
        <dbReference type="EMBL" id="GAA5515026.1"/>
    </source>
</evidence>
<feature type="domain" description="Oxidoreductase molybdopterin-binding" evidence="2">
    <location>
        <begin position="37"/>
        <end position="180"/>
    </location>
</feature>
<feature type="signal peptide" evidence="1">
    <location>
        <begin position="1"/>
        <end position="21"/>
    </location>
</feature>
<dbReference type="Pfam" id="PF00174">
    <property type="entry name" value="Oxidored_molyb"/>
    <property type="match status" value="1"/>
</dbReference>
<evidence type="ECO:0000313" key="4">
    <source>
        <dbReference type="Proteomes" id="UP001401887"/>
    </source>
</evidence>